<feature type="region of interest" description="Disordered" evidence="1">
    <location>
        <begin position="426"/>
        <end position="457"/>
    </location>
</feature>
<feature type="region of interest" description="Disordered" evidence="1">
    <location>
        <begin position="320"/>
        <end position="355"/>
    </location>
</feature>
<protein>
    <recommendedName>
        <fullName evidence="4">Membrane-associated kinase regulator 2</fullName>
    </recommendedName>
</protein>
<feature type="compositionally biased region" description="Basic and acidic residues" evidence="1">
    <location>
        <begin position="436"/>
        <end position="449"/>
    </location>
</feature>
<dbReference type="EMBL" id="JBAMMX010000008">
    <property type="protein sequence ID" value="KAK6935452.1"/>
    <property type="molecule type" value="Genomic_DNA"/>
</dbReference>
<dbReference type="AlphaFoldDB" id="A0AAN8VTH8"/>
<accession>A0AAN8VTH8</accession>
<feature type="compositionally biased region" description="Polar residues" evidence="1">
    <location>
        <begin position="110"/>
        <end position="130"/>
    </location>
</feature>
<feature type="region of interest" description="Disordered" evidence="1">
    <location>
        <begin position="180"/>
        <end position="218"/>
    </location>
</feature>
<proteinExistence type="predicted"/>
<evidence type="ECO:0000313" key="2">
    <source>
        <dbReference type="EMBL" id="KAK6935452.1"/>
    </source>
</evidence>
<sequence>MEAFSLLKYWRGGGGSGSGGGGDGGGNGCRNVANTTIVTAVAHGSVDSNDDDDDGPFFDLEFAVPADEEDQENNENNGDECGNGGNEEEDDDDDKDENGESEGEGEFNFRVSSVSSTNDGVTNVNGSLSPSDDLFFKGKLVAIEPSSLSDSNSKLQFPVSFLKSATKFRVFMLGFKKSKSTVCEKVESASLAPKQRPEEEKETPPPPPPQKQEQQSKFFTVKFKVEEVPLVSLFTRDNSSRNSSTTSNKSQKPEEANPTVADEKQRFSKDVVQKYLKMVKPLYIRVSRRNGEKLKFSGQLMAQSPPPPPPATAVVTNNQNAAKTESVESESCQSQSQATTPTNSNHNVRTQKQVSLPLPAGLRVVCKHLGKSRSASSVASTAPSSTNLQSRRRDDSLLQQQDGIQGAILHCKRSFNASREPDLNSSLLLRSASDPSYDKPADLTRKSSEEEKETCVF</sequence>
<evidence type="ECO:0000313" key="3">
    <source>
        <dbReference type="Proteomes" id="UP001370490"/>
    </source>
</evidence>
<feature type="compositionally biased region" description="Low complexity" evidence="1">
    <location>
        <begin position="373"/>
        <end position="385"/>
    </location>
</feature>
<reference evidence="2 3" key="1">
    <citation type="submission" date="2023-12" db="EMBL/GenBank/DDBJ databases">
        <title>A high-quality genome assembly for Dillenia turbinata (Dilleniales).</title>
        <authorList>
            <person name="Chanderbali A."/>
        </authorList>
    </citation>
    <scope>NUCLEOTIDE SEQUENCE [LARGE SCALE GENOMIC DNA]</scope>
    <source>
        <strain evidence="2">LSX21</strain>
        <tissue evidence="2">Leaf</tissue>
    </source>
</reference>
<feature type="region of interest" description="Disordered" evidence="1">
    <location>
        <begin position="373"/>
        <end position="394"/>
    </location>
</feature>
<organism evidence="2 3">
    <name type="scientific">Dillenia turbinata</name>
    <dbReference type="NCBI Taxonomy" id="194707"/>
    <lineage>
        <taxon>Eukaryota</taxon>
        <taxon>Viridiplantae</taxon>
        <taxon>Streptophyta</taxon>
        <taxon>Embryophyta</taxon>
        <taxon>Tracheophyta</taxon>
        <taxon>Spermatophyta</taxon>
        <taxon>Magnoliopsida</taxon>
        <taxon>eudicotyledons</taxon>
        <taxon>Gunneridae</taxon>
        <taxon>Pentapetalae</taxon>
        <taxon>Dilleniales</taxon>
        <taxon>Dilleniaceae</taxon>
        <taxon>Dillenia</taxon>
    </lineage>
</organism>
<feature type="region of interest" description="Disordered" evidence="1">
    <location>
        <begin position="43"/>
        <end position="132"/>
    </location>
</feature>
<feature type="compositionally biased region" description="Polar residues" evidence="1">
    <location>
        <begin position="338"/>
        <end position="354"/>
    </location>
</feature>
<evidence type="ECO:0008006" key="4">
    <source>
        <dbReference type="Google" id="ProtNLM"/>
    </source>
</evidence>
<gene>
    <name evidence="2" type="ORF">RJ641_035607</name>
</gene>
<dbReference type="PANTHER" id="PTHR33929:SF1">
    <property type="entry name" value="MEMBRANE-ASSOCIATED KINASE REGULATOR 2-RELATED"/>
    <property type="match status" value="1"/>
</dbReference>
<name>A0AAN8VTH8_9MAGN</name>
<feature type="compositionally biased region" description="Basic and acidic residues" evidence="1">
    <location>
        <begin position="251"/>
        <end position="265"/>
    </location>
</feature>
<evidence type="ECO:0000256" key="1">
    <source>
        <dbReference type="SAM" id="MobiDB-lite"/>
    </source>
</evidence>
<feature type="compositionally biased region" description="Gly residues" evidence="1">
    <location>
        <begin position="12"/>
        <end position="28"/>
    </location>
</feature>
<feature type="region of interest" description="Disordered" evidence="1">
    <location>
        <begin position="12"/>
        <end position="31"/>
    </location>
</feature>
<comment type="caution">
    <text evidence="2">The sequence shown here is derived from an EMBL/GenBank/DDBJ whole genome shotgun (WGS) entry which is preliminary data.</text>
</comment>
<dbReference type="Proteomes" id="UP001370490">
    <property type="component" value="Unassembled WGS sequence"/>
</dbReference>
<keyword evidence="3" id="KW-1185">Reference proteome</keyword>
<feature type="compositionally biased region" description="Low complexity" evidence="1">
    <location>
        <begin position="235"/>
        <end position="250"/>
    </location>
</feature>
<dbReference type="PANTHER" id="PTHR33929">
    <property type="entry name" value="MEMBRANE-ASSOCIATED KINASE REGULATOR 2-RELATED"/>
    <property type="match status" value="1"/>
</dbReference>
<feature type="region of interest" description="Disordered" evidence="1">
    <location>
        <begin position="234"/>
        <end position="265"/>
    </location>
</feature>
<dbReference type="GO" id="GO:0005886">
    <property type="term" value="C:plasma membrane"/>
    <property type="evidence" value="ECO:0007669"/>
    <property type="project" value="InterPro"/>
</dbReference>
<dbReference type="InterPro" id="IPR039619">
    <property type="entry name" value="MAKR2/5"/>
</dbReference>
<feature type="compositionally biased region" description="Acidic residues" evidence="1">
    <location>
        <begin position="86"/>
        <end position="105"/>
    </location>
</feature>